<gene>
    <name evidence="1" type="ORF">AVEN_109429_1</name>
</gene>
<organism evidence="1 2">
    <name type="scientific">Araneus ventricosus</name>
    <name type="common">Orbweaver spider</name>
    <name type="synonym">Epeira ventricosa</name>
    <dbReference type="NCBI Taxonomy" id="182803"/>
    <lineage>
        <taxon>Eukaryota</taxon>
        <taxon>Metazoa</taxon>
        <taxon>Ecdysozoa</taxon>
        <taxon>Arthropoda</taxon>
        <taxon>Chelicerata</taxon>
        <taxon>Arachnida</taxon>
        <taxon>Araneae</taxon>
        <taxon>Araneomorphae</taxon>
        <taxon>Entelegynae</taxon>
        <taxon>Araneoidea</taxon>
        <taxon>Araneidae</taxon>
        <taxon>Araneus</taxon>
    </lineage>
</organism>
<evidence type="ECO:0000313" key="1">
    <source>
        <dbReference type="EMBL" id="GBN39887.1"/>
    </source>
</evidence>
<evidence type="ECO:0000313" key="2">
    <source>
        <dbReference type="Proteomes" id="UP000499080"/>
    </source>
</evidence>
<accession>A0A4Y2NPD8</accession>
<dbReference type="EMBL" id="BGPR01009418">
    <property type="protein sequence ID" value="GBN39887.1"/>
    <property type="molecule type" value="Genomic_DNA"/>
</dbReference>
<proteinExistence type="predicted"/>
<protein>
    <submittedName>
        <fullName evidence="1">Uncharacterized protein</fullName>
    </submittedName>
</protein>
<dbReference type="Proteomes" id="UP000499080">
    <property type="component" value="Unassembled WGS sequence"/>
</dbReference>
<reference evidence="1 2" key="1">
    <citation type="journal article" date="2019" name="Sci. Rep.">
        <title>Orb-weaving spider Araneus ventricosus genome elucidates the spidroin gene catalogue.</title>
        <authorList>
            <person name="Kono N."/>
            <person name="Nakamura H."/>
            <person name="Ohtoshi R."/>
            <person name="Moran D.A.P."/>
            <person name="Shinohara A."/>
            <person name="Yoshida Y."/>
            <person name="Fujiwara M."/>
            <person name="Mori M."/>
            <person name="Tomita M."/>
            <person name="Arakawa K."/>
        </authorList>
    </citation>
    <scope>NUCLEOTIDE SEQUENCE [LARGE SCALE GENOMIC DNA]</scope>
</reference>
<name>A0A4Y2NPD8_ARAVE</name>
<sequence>MISDRCHGSGEVLTFGTMRWTFLPVSPLSHSFCQSYVEMARSFFLRKLLGAGYCVVIPSKVAFFATRSAASLPACPACALIQPSLIFGELRRT</sequence>
<keyword evidence="2" id="KW-1185">Reference proteome</keyword>
<comment type="caution">
    <text evidence="1">The sequence shown here is derived from an EMBL/GenBank/DDBJ whole genome shotgun (WGS) entry which is preliminary data.</text>
</comment>
<dbReference type="AlphaFoldDB" id="A0A4Y2NPD8"/>